<evidence type="ECO:0000313" key="1">
    <source>
        <dbReference type="EMBL" id="VVC28584.1"/>
    </source>
</evidence>
<organism evidence="1 2">
    <name type="scientific">Cinara cedri</name>
    <dbReference type="NCBI Taxonomy" id="506608"/>
    <lineage>
        <taxon>Eukaryota</taxon>
        <taxon>Metazoa</taxon>
        <taxon>Ecdysozoa</taxon>
        <taxon>Arthropoda</taxon>
        <taxon>Hexapoda</taxon>
        <taxon>Insecta</taxon>
        <taxon>Pterygota</taxon>
        <taxon>Neoptera</taxon>
        <taxon>Paraneoptera</taxon>
        <taxon>Hemiptera</taxon>
        <taxon>Sternorrhyncha</taxon>
        <taxon>Aphidomorpha</taxon>
        <taxon>Aphidoidea</taxon>
        <taxon>Aphididae</taxon>
        <taxon>Lachninae</taxon>
        <taxon>Cinara</taxon>
    </lineage>
</organism>
<proteinExistence type="predicted"/>
<name>A0A5E4MGZ7_9HEMI</name>
<dbReference type="Proteomes" id="UP000325440">
    <property type="component" value="Unassembled WGS sequence"/>
</dbReference>
<protein>
    <submittedName>
        <fullName evidence="1">Uncharacterized protein</fullName>
    </submittedName>
</protein>
<evidence type="ECO:0000313" key="2">
    <source>
        <dbReference type="Proteomes" id="UP000325440"/>
    </source>
</evidence>
<keyword evidence="2" id="KW-1185">Reference proteome</keyword>
<reference evidence="1 2" key="1">
    <citation type="submission" date="2019-08" db="EMBL/GenBank/DDBJ databases">
        <authorList>
            <person name="Alioto T."/>
            <person name="Alioto T."/>
            <person name="Gomez Garrido J."/>
        </authorList>
    </citation>
    <scope>NUCLEOTIDE SEQUENCE [LARGE SCALE GENOMIC DNA]</scope>
</reference>
<accession>A0A5E4MGZ7</accession>
<dbReference type="EMBL" id="CABPRJ010000482">
    <property type="protein sequence ID" value="VVC28584.1"/>
    <property type="molecule type" value="Genomic_DNA"/>
</dbReference>
<dbReference type="AlphaFoldDB" id="A0A5E4MGZ7"/>
<gene>
    <name evidence="1" type="ORF">CINCED_3A020725</name>
</gene>
<sequence>MFQNDLQKKKTLFNARRDATLLDVLSESTPTPPQRALDATRYRRCAECPRHSARRRLYCGGAGAHYGDGRDSRPDVEIGPISGIDFGVASE</sequence>